<dbReference type="Pfam" id="PF22746">
    <property type="entry name" value="SHOCT-like_DUF2089-C"/>
    <property type="match status" value="1"/>
</dbReference>
<dbReference type="Proteomes" id="UP001596109">
    <property type="component" value="Unassembled WGS sequence"/>
</dbReference>
<feature type="domain" description="YvlB/LiaX N-terminal" evidence="3">
    <location>
        <begin position="3"/>
        <end position="33"/>
    </location>
</feature>
<sequence length="396" mass="43662">MQNERKRILAMLENGTITTDEALTLLEALSQTKGSEKTVETEQTSPAAIVKQEEPASEQRSGEQTDEKNAGDGQKNPSIDEFLEDLRKDFTTVGDRFMQFMQTAVQKVKSFDFDSPFGNAVTFHQTMTKPASGIEEVIIDIDNGKVTLHQEEAEEVRAEFAVKTFNSESEEKAKKDFLDKLLFVKDEGKLLIASDMKMVQVNVDLYLPKKDYAKISARLLNGAFKMKDATAETVRVKTANGKIEVTGLSFKNGEFETANGAIALNGITGTTLEAETLNGRVYIDGVVKDVEAQSLNGHVVVTTKDPEAEKIDAKTMSGSVEIYIPSEVVALSGEISSNMGRLDLQLDDVNRTAEQEQFLQRSIRFKKDIEGNASPLHIFGEAKTGSVLVCYNAKHE</sequence>
<evidence type="ECO:0000259" key="3">
    <source>
        <dbReference type="Pfam" id="PF22746"/>
    </source>
</evidence>
<reference evidence="5" key="1">
    <citation type="journal article" date="2019" name="Int. J. Syst. Evol. Microbiol.">
        <title>The Global Catalogue of Microorganisms (GCM) 10K type strain sequencing project: providing services to taxonomists for standard genome sequencing and annotation.</title>
        <authorList>
            <consortium name="The Broad Institute Genomics Platform"/>
            <consortium name="The Broad Institute Genome Sequencing Center for Infectious Disease"/>
            <person name="Wu L."/>
            <person name="Ma J."/>
        </authorList>
    </citation>
    <scope>NUCLEOTIDE SEQUENCE [LARGE SCALE GENOMIC DNA]</scope>
    <source>
        <strain evidence="5">CGMCC 4.1434</strain>
    </source>
</reference>
<dbReference type="InterPro" id="IPR053959">
    <property type="entry name" value="YvlB/LiaX_N"/>
</dbReference>
<keyword evidence="5" id="KW-1185">Reference proteome</keyword>
<proteinExistence type="predicted"/>
<accession>A0ABW0TTP1</accession>
<organism evidence="4 5">
    <name type="scientific">Sporosarcina soli</name>
    <dbReference type="NCBI Taxonomy" id="334736"/>
    <lineage>
        <taxon>Bacteria</taxon>
        <taxon>Bacillati</taxon>
        <taxon>Bacillota</taxon>
        <taxon>Bacilli</taxon>
        <taxon>Bacillales</taxon>
        <taxon>Caryophanaceae</taxon>
        <taxon>Sporosarcina</taxon>
    </lineage>
</organism>
<name>A0ABW0TTP1_9BACL</name>
<comment type="caution">
    <text evidence="4">The sequence shown here is derived from an EMBL/GenBank/DDBJ whole genome shotgun (WGS) entry which is preliminary data.</text>
</comment>
<evidence type="ECO:0000259" key="2">
    <source>
        <dbReference type="Pfam" id="PF13349"/>
    </source>
</evidence>
<dbReference type="RefSeq" id="WP_381439898.1">
    <property type="nucleotide sequence ID" value="NZ_JBHSNO010000016.1"/>
</dbReference>
<evidence type="ECO:0000256" key="1">
    <source>
        <dbReference type="SAM" id="MobiDB-lite"/>
    </source>
</evidence>
<evidence type="ECO:0000313" key="4">
    <source>
        <dbReference type="EMBL" id="MFC5591733.1"/>
    </source>
</evidence>
<dbReference type="EMBL" id="JBHSNO010000016">
    <property type="protein sequence ID" value="MFC5591733.1"/>
    <property type="molecule type" value="Genomic_DNA"/>
</dbReference>
<dbReference type="InterPro" id="IPR025164">
    <property type="entry name" value="Toastrack_DUF4097"/>
</dbReference>
<gene>
    <name evidence="4" type="ORF">ACFPRA_22870</name>
</gene>
<feature type="compositionally biased region" description="Basic and acidic residues" evidence="1">
    <location>
        <begin position="60"/>
        <end position="70"/>
    </location>
</feature>
<feature type="domain" description="DUF4097" evidence="2">
    <location>
        <begin position="135"/>
        <end position="351"/>
    </location>
</feature>
<evidence type="ECO:0000313" key="5">
    <source>
        <dbReference type="Proteomes" id="UP001596109"/>
    </source>
</evidence>
<dbReference type="Pfam" id="PF13349">
    <property type="entry name" value="DUF4097"/>
    <property type="match status" value="1"/>
</dbReference>
<protein>
    <submittedName>
        <fullName evidence="4">DUF4097 domain-containing protein</fullName>
    </submittedName>
</protein>
<feature type="region of interest" description="Disordered" evidence="1">
    <location>
        <begin position="31"/>
        <end position="78"/>
    </location>
</feature>